<dbReference type="InterPro" id="IPR014721">
    <property type="entry name" value="Ribsml_uS5_D2-typ_fold_subgr"/>
</dbReference>
<dbReference type="GO" id="GO:0003746">
    <property type="term" value="F:translation elongation factor activity"/>
    <property type="evidence" value="ECO:0007669"/>
    <property type="project" value="UniProtKB-KW"/>
</dbReference>
<dbReference type="Pfam" id="PF03764">
    <property type="entry name" value="EFG_IV"/>
    <property type="match status" value="1"/>
</dbReference>
<dbReference type="GO" id="GO:0003924">
    <property type="term" value="F:GTPase activity"/>
    <property type="evidence" value="ECO:0007669"/>
    <property type="project" value="InterPro"/>
</dbReference>
<dbReference type="InterPro" id="IPR009000">
    <property type="entry name" value="Transl_B-barrel_sf"/>
</dbReference>
<dbReference type="RefSeq" id="WP_123575179.1">
    <property type="nucleotide sequence ID" value="NZ_RKHG01000001.1"/>
</dbReference>
<gene>
    <name evidence="5" type="ORF">EDD41_1035</name>
</gene>
<evidence type="ECO:0000313" key="6">
    <source>
        <dbReference type="Proteomes" id="UP000275749"/>
    </source>
</evidence>
<dbReference type="NCBIfam" id="NF009381">
    <property type="entry name" value="PRK12740.1-5"/>
    <property type="match status" value="1"/>
</dbReference>
<evidence type="ECO:0000259" key="4">
    <source>
        <dbReference type="SMART" id="SM00889"/>
    </source>
</evidence>
<dbReference type="Proteomes" id="UP000275749">
    <property type="component" value="Unassembled WGS sequence"/>
</dbReference>
<dbReference type="Pfam" id="PF00009">
    <property type="entry name" value="GTP_EFTU"/>
    <property type="match status" value="1"/>
</dbReference>
<dbReference type="Pfam" id="PF00679">
    <property type="entry name" value="EFG_C"/>
    <property type="match status" value="1"/>
</dbReference>
<dbReference type="CDD" id="cd01434">
    <property type="entry name" value="EFG_mtEFG1_IV"/>
    <property type="match status" value="1"/>
</dbReference>
<dbReference type="Gene3D" id="3.40.50.300">
    <property type="entry name" value="P-loop containing nucleotide triphosphate hydrolases"/>
    <property type="match status" value="1"/>
</dbReference>
<keyword evidence="2" id="KW-0342">GTP-binding</keyword>
<protein>
    <submittedName>
        <fullName evidence="5">Translation elongation factor 2 (EF-2/EF-G)</fullName>
    </submittedName>
</protein>
<proteinExistence type="predicted"/>
<dbReference type="InterPro" id="IPR047872">
    <property type="entry name" value="EFG_IV"/>
</dbReference>
<dbReference type="PANTHER" id="PTHR43261:SF6">
    <property type="entry name" value="ELONGATION FACTOR G-LIKE PROTEIN"/>
    <property type="match status" value="1"/>
</dbReference>
<dbReference type="NCBIfam" id="TIGR00231">
    <property type="entry name" value="small_GTP"/>
    <property type="match status" value="1"/>
</dbReference>
<dbReference type="SUPFAM" id="SSF54211">
    <property type="entry name" value="Ribosomal protein S5 domain 2-like"/>
    <property type="match status" value="1"/>
</dbReference>
<evidence type="ECO:0000313" key="5">
    <source>
        <dbReference type="EMBL" id="ROR53862.1"/>
    </source>
</evidence>
<dbReference type="CDD" id="cd03713">
    <property type="entry name" value="EFG_mtEFG_C"/>
    <property type="match status" value="1"/>
</dbReference>
<keyword evidence="5" id="KW-0251">Elongation factor</keyword>
<dbReference type="Gene3D" id="3.30.230.10">
    <property type="match status" value="1"/>
</dbReference>
<accession>A0A3N1ZUJ8</accession>
<dbReference type="InterPro" id="IPR000640">
    <property type="entry name" value="EFG_V-like"/>
</dbReference>
<dbReference type="SUPFAM" id="SSF52540">
    <property type="entry name" value="P-loop containing nucleoside triphosphate hydrolases"/>
    <property type="match status" value="1"/>
</dbReference>
<feature type="domain" description="Translation elongation factor EFG/EF2" evidence="4">
    <location>
        <begin position="486"/>
        <end position="604"/>
    </location>
</feature>
<dbReference type="FunFam" id="3.30.230.10:FF:000003">
    <property type="entry name" value="Elongation factor G"/>
    <property type="match status" value="1"/>
</dbReference>
<dbReference type="InterPro" id="IPR035649">
    <property type="entry name" value="EFG_V"/>
</dbReference>
<evidence type="ECO:0000256" key="1">
    <source>
        <dbReference type="ARBA" id="ARBA00022741"/>
    </source>
</evidence>
<sequence>MSSKVSASNKVSSPVDLRNVVLVGSAGSGKTTLFDTMLAARIPGHRPAKDDTDRAAALTLASVSTGDVVVNLLDAPGHPDFVGELRAGLRAADAAVFVVSAADGVDNATAALWAECKAVNLPRAIVITKLDAERGDYESAVQTCQATFGEGVVPAYLPLTNDAGEVIGSMSLVTERIHDYSSGTSELRDASDDESAQIETYRAPFLESVVTEAEDDDLMERYLEGEQLAVDQVRADLLKATAHATFFPAIPVQASNGVGVEELFSLIEHGLPHPALHPLPTITNADGSDILELTCDPDGPLVAEVIRTKSDPYAGRQSMVRIFSGTLRTDETVHVAGHRELFTGVADAHHPDHDEDEKVGPLAFPVGLEMNTKKEAIAGDIVLVGKLTRAETSDTLSAKESPALVEPWNQPEPLLPTALKAATRNDEDKLAGALARLVVEDTTVRLERTTETDQEILWTMGQAHTDLLLGRLNDRYGVKVTQEPVKVPMRETFIAGAKAHGRHVKQSGGHGQYAVCDIEIAPGERGSGFVFVDKVVGGAVPRQFIPSVEKGIKSQLERGTIYGYPMVDVQVTLYDGKAHSVDSSDMAFQSAGALALKEAATPQTVALLEPIDEVTVTVGEEYLGAVMTDLSNRRGQVLGTDADAEHHSILKALVPATELGRYAVDLRGLAHGSGTFTRTFHGYELVPPQIAQTFEREA</sequence>
<keyword evidence="1" id="KW-0547">Nucleotide-binding</keyword>
<dbReference type="InterPro" id="IPR020568">
    <property type="entry name" value="Ribosomal_Su5_D2-typ_SF"/>
</dbReference>
<dbReference type="SMART" id="SM00838">
    <property type="entry name" value="EFG_C"/>
    <property type="match status" value="1"/>
</dbReference>
<dbReference type="PRINTS" id="PR00315">
    <property type="entry name" value="ELONGATNFCT"/>
</dbReference>
<evidence type="ECO:0000259" key="3">
    <source>
        <dbReference type="SMART" id="SM00838"/>
    </source>
</evidence>
<dbReference type="InterPro" id="IPR027417">
    <property type="entry name" value="P-loop_NTPase"/>
</dbReference>
<dbReference type="GO" id="GO:0005525">
    <property type="term" value="F:GTP binding"/>
    <property type="evidence" value="ECO:0007669"/>
    <property type="project" value="UniProtKB-KW"/>
</dbReference>
<dbReference type="Pfam" id="PF22042">
    <property type="entry name" value="EF-G_D2"/>
    <property type="match status" value="1"/>
</dbReference>
<evidence type="ECO:0000256" key="2">
    <source>
        <dbReference type="ARBA" id="ARBA00023134"/>
    </source>
</evidence>
<comment type="caution">
    <text evidence="5">The sequence shown here is derived from an EMBL/GenBank/DDBJ whole genome shotgun (WGS) entry which is preliminary data.</text>
</comment>
<dbReference type="Gene3D" id="2.40.30.10">
    <property type="entry name" value="Translation factors"/>
    <property type="match status" value="1"/>
</dbReference>
<dbReference type="Pfam" id="PF14492">
    <property type="entry name" value="EFG_III"/>
    <property type="match status" value="1"/>
</dbReference>
<dbReference type="GO" id="GO:0032790">
    <property type="term" value="P:ribosome disassembly"/>
    <property type="evidence" value="ECO:0007669"/>
    <property type="project" value="TreeGrafter"/>
</dbReference>
<dbReference type="EMBL" id="RKHG01000001">
    <property type="protein sequence ID" value="ROR53862.1"/>
    <property type="molecule type" value="Genomic_DNA"/>
</dbReference>
<dbReference type="NCBIfam" id="NF009377">
    <property type="entry name" value="PRK12740.1-1"/>
    <property type="match status" value="1"/>
</dbReference>
<dbReference type="InterPro" id="IPR000795">
    <property type="entry name" value="T_Tr_GTP-bd_dom"/>
</dbReference>
<dbReference type="InterPro" id="IPR005517">
    <property type="entry name" value="Transl_elong_EFG/EF2_IV"/>
</dbReference>
<keyword evidence="5" id="KW-0648">Protein biosynthesis</keyword>
<dbReference type="FunFam" id="3.30.70.240:FF:000001">
    <property type="entry name" value="Elongation factor G"/>
    <property type="match status" value="1"/>
</dbReference>
<dbReference type="InterPro" id="IPR005225">
    <property type="entry name" value="Small_GTP-bd"/>
</dbReference>
<dbReference type="InterPro" id="IPR041095">
    <property type="entry name" value="EFG_II"/>
</dbReference>
<organism evidence="5 6">
    <name type="scientific">Luteococcus japonicus</name>
    <dbReference type="NCBI Taxonomy" id="33984"/>
    <lineage>
        <taxon>Bacteria</taxon>
        <taxon>Bacillati</taxon>
        <taxon>Actinomycetota</taxon>
        <taxon>Actinomycetes</taxon>
        <taxon>Propionibacteriales</taxon>
        <taxon>Propionibacteriaceae</taxon>
        <taxon>Luteococcus</taxon>
    </lineage>
</organism>
<name>A0A3N1ZUJ8_9ACTN</name>
<dbReference type="SMART" id="SM00889">
    <property type="entry name" value="EFG_IV"/>
    <property type="match status" value="1"/>
</dbReference>
<dbReference type="InterPro" id="IPR035647">
    <property type="entry name" value="EFG_III/V"/>
</dbReference>
<dbReference type="PANTHER" id="PTHR43261">
    <property type="entry name" value="TRANSLATION ELONGATION FACTOR G-RELATED"/>
    <property type="match status" value="1"/>
</dbReference>
<dbReference type="Gene3D" id="3.30.70.240">
    <property type="match status" value="1"/>
</dbReference>
<dbReference type="SUPFAM" id="SSF50447">
    <property type="entry name" value="Translation proteins"/>
    <property type="match status" value="1"/>
</dbReference>
<dbReference type="SUPFAM" id="SSF54980">
    <property type="entry name" value="EF-G C-terminal domain-like"/>
    <property type="match status" value="2"/>
</dbReference>
<dbReference type="AlphaFoldDB" id="A0A3N1ZUJ8"/>
<dbReference type="InterPro" id="IPR053905">
    <property type="entry name" value="EF-G-like_DII"/>
</dbReference>
<dbReference type="Gene3D" id="3.30.70.870">
    <property type="entry name" value="Elongation Factor G (Translational Gtpase), domain 3"/>
    <property type="match status" value="1"/>
</dbReference>
<reference evidence="5 6" key="1">
    <citation type="submission" date="2018-11" db="EMBL/GenBank/DDBJ databases">
        <title>Sequencing the genomes of 1000 actinobacteria strains.</title>
        <authorList>
            <person name="Klenk H.-P."/>
        </authorList>
    </citation>
    <scope>NUCLEOTIDE SEQUENCE [LARGE SCALE GENOMIC DNA]</scope>
    <source>
        <strain evidence="5 6">DSM 10546</strain>
    </source>
</reference>
<feature type="domain" description="Elongation factor EFG" evidence="3">
    <location>
        <begin position="606"/>
        <end position="694"/>
    </location>
</feature>